<dbReference type="PANTHER" id="PTHR30471">
    <property type="entry name" value="DNA REPAIR PROTEIN RADC"/>
    <property type="match status" value="1"/>
</dbReference>
<evidence type="ECO:0000256" key="2">
    <source>
        <dbReference type="ARBA" id="ARBA00022670"/>
    </source>
</evidence>
<dbReference type="RefSeq" id="WP_227733084.1">
    <property type="nucleotide sequence ID" value="NZ_JAJEPV010000013.1"/>
</dbReference>
<keyword evidence="3" id="KW-0479">Metal-binding</keyword>
<evidence type="ECO:0000256" key="6">
    <source>
        <dbReference type="ARBA" id="ARBA00023049"/>
    </source>
</evidence>
<accession>A0AAE3D6F2</accession>
<evidence type="ECO:0000259" key="7">
    <source>
        <dbReference type="PROSITE" id="PS50249"/>
    </source>
</evidence>
<dbReference type="PANTHER" id="PTHR30471:SF3">
    <property type="entry name" value="UPF0758 PROTEIN YEES-RELATED"/>
    <property type="match status" value="1"/>
</dbReference>
<comment type="caution">
    <text evidence="8">The sequence shown here is derived from an EMBL/GenBank/DDBJ whole genome shotgun (WGS) entry which is preliminary data.</text>
</comment>
<keyword evidence="9" id="KW-1185">Reference proteome</keyword>
<evidence type="ECO:0000256" key="1">
    <source>
        <dbReference type="ARBA" id="ARBA00010243"/>
    </source>
</evidence>
<evidence type="ECO:0000313" key="9">
    <source>
        <dbReference type="Proteomes" id="UP001197795"/>
    </source>
</evidence>
<dbReference type="PROSITE" id="PS50249">
    <property type="entry name" value="MPN"/>
    <property type="match status" value="1"/>
</dbReference>
<dbReference type="InterPro" id="IPR037518">
    <property type="entry name" value="MPN"/>
</dbReference>
<proteinExistence type="inferred from homology"/>
<dbReference type="InterPro" id="IPR001405">
    <property type="entry name" value="UPF0758"/>
</dbReference>
<dbReference type="GO" id="GO:0008237">
    <property type="term" value="F:metallopeptidase activity"/>
    <property type="evidence" value="ECO:0007669"/>
    <property type="project" value="UniProtKB-KW"/>
</dbReference>
<keyword evidence="5" id="KW-0862">Zinc</keyword>
<dbReference type="CDD" id="cd08071">
    <property type="entry name" value="MPN_DUF2466"/>
    <property type="match status" value="1"/>
</dbReference>
<keyword evidence="4" id="KW-0378">Hydrolase</keyword>
<evidence type="ECO:0000256" key="5">
    <source>
        <dbReference type="ARBA" id="ARBA00022833"/>
    </source>
</evidence>
<evidence type="ECO:0000313" key="8">
    <source>
        <dbReference type="EMBL" id="MCC2119323.1"/>
    </source>
</evidence>
<protein>
    <submittedName>
        <fullName evidence="8">JAB domain-containing protein</fullName>
    </submittedName>
</protein>
<organism evidence="8 9">
    <name type="scientific">Waltera acetigignens</name>
    <dbReference type="NCBI Taxonomy" id="2981769"/>
    <lineage>
        <taxon>Bacteria</taxon>
        <taxon>Bacillati</taxon>
        <taxon>Bacillota</taxon>
        <taxon>Clostridia</taxon>
        <taxon>Lachnospirales</taxon>
        <taxon>Lachnospiraceae</taxon>
        <taxon>Waltera</taxon>
    </lineage>
</organism>
<dbReference type="Gene3D" id="3.40.140.10">
    <property type="entry name" value="Cytidine Deaminase, domain 2"/>
    <property type="match status" value="1"/>
</dbReference>
<keyword evidence="2" id="KW-0645">Protease</keyword>
<dbReference type="Pfam" id="PF04002">
    <property type="entry name" value="RadC"/>
    <property type="match status" value="1"/>
</dbReference>
<dbReference type="Proteomes" id="UP001197795">
    <property type="component" value="Unassembled WGS sequence"/>
</dbReference>
<dbReference type="InterPro" id="IPR025657">
    <property type="entry name" value="RadC_JAB"/>
</dbReference>
<dbReference type="EMBL" id="JAJEPV010000013">
    <property type="protein sequence ID" value="MCC2119323.1"/>
    <property type="molecule type" value="Genomic_DNA"/>
</dbReference>
<evidence type="ECO:0000256" key="3">
    <source>
        <dbReference type="ARBA" id="ARBA00022723"/>
    </source>
</evidence>
<feature type="domain" description="MPN" evidence="7">
    <location>
        <begin position="27"/>
        <end position="151"/>
    </location>
</feature>
<sequence>MPKKNDFKLDVVSVRLVKDAPIYSEHTFNNPADIAAVMGDCMCQFDREVVCVVNLRSDLKPINVHFASVGSLNEAMAHPRELFKSSILSNAASMMLIHCHPSGNVFPSKADTMMTDRMNKLCELMGIPLIDHIIVGGDNREFFSFREKGMIDNPKITLSTDYRTLDIKSPLVAEQGKARWKHGWKIYG</sequence>
<comment type="similarity">
    <text evidence="1">Belongs to the UPF0758 family.</text>
</comment>
<gene>
    <name evidence="8" type="ORF">LKD75_06875</name>
</gene>
<dbReference type="AlphaFoldDB" id="A0AAE3D6F2"/>
<reference evidence="8 9" key="1">
    <citation type="submission" date="2021-10" db="EMBL/GenBank/DDBJ databases">
        <title>Anaerobic single-cell dispensing facilitates the cultivation of human gut bacteria.</title>
        <authorList>
            <person name="Afrizal A."/>
        </authorList>
    </citation>
    <scope>NUCLEOTIDE SEQUENCE [LARGE SCALE GENOMIC DNA]</scope>
    <source>
        <strain evidence="8 9">CLA-AA-H273</strain>
    </source>
</reference>
<name>A0AAE3D6F2_9FIRM</name>
<keyword evidence="6" id="KW-0482">Metalloprotease</keyword>
<evidence type="ECO:0000256" key="4">
    <source>
        <dbReference type="ARBA" id="ARBA00022801"/>
    </source>
</evidence>
<dbReference type="GO" id="GO:0046872">
    <property type="term" value="F:metal ion binding"/>
    <property type="evidence" value="ECO:0007669"/>
    <property type="project" value="UniProtKB-KW"/>
</dbReference>
<dbReference type="GO" id="GO:0006508">
    <property type="term" value="P:proteolysis"/>
    <property type="evidence" value="ECO:0007669"/>
    <property type="project" value="UniProtKB-KW"/>
</dbReference>